<evidence type="ECO:0000313" key="3">
    <source>
        <dbReference type="Proteomes" id="UP000461730"/>
    </source>
</evidence>
<comment type="caution">
    <text evidence="2">The sequence shown here is derived from an EMBL/GenBank/DDBJ whole genome shotgun (WGS) entry which is preliminary data.</text>
</comment>
<evidence type="ECO:0000256" key="1">
    <source>
        <dbReference type="SAM" id="MobiDB-lite"/>
    </source>
</evidence>
<gene>
    <name evidence="2" type="ORF">GO493_05395</name>
</gene>
<proteinExistence type="predicted"/>
<feature type="region of interest" description="Disordered" evidence="1">
    <location>
        <begin position="446"/>
        <end position="486"/>
    </location>
</feature>
<protein>
    <submittedName>
        <fullName evidence="2">Uncharacterized protein</fullName>
    </submittedName>
</protein>
<dbReference type="RefSeq" id="WP_157305068.1">
    <property type="nucleotide sequence ID" value="NZ_WRXN01000001.1"/>
</dbReference>
<evidence type="ECO:0000313" key="2">
    <source>
        <dbReference type="EMBL" id="MVT07686.1"/>
    </source>
</evidence>
<dbReference type="EMBL" id="WRXN01000001">
    <property type="protein sequence ID" value="MVT07686.1"/>
    <property type="molecule type" value="Genomic_DNA"/>
</dbReference>
<dbReference type="Proteomes" id="UP000461730">
    <property type="component" value="Unassembled WGS sequence"/>
</dbReference>
<organism evidence="2 3">
    <name type="scientific">Chitinophaga tropicalis</name>
    <dbReference type="NCBI Taxonomy" id="2683588"/>
    <lineage>
        <taxon>Bacteria</taxon>
        <taxon>Pseudomonadati</taxon>
        <taxon>Bacteroidota</taxon>
        <taxon>Chitinophagia</taxon>
        <taxon>Chitinophagales</taxon>
        <taxon>Chitinophagaceae</taxon>
        <taxon>Chitinophaga</taxon>
    </lineage>
</organism>
<sequence length="486" mass="54897">MIDTWKYKVIAQGRDYSIQMERFGTLGPLIVTDEFYFNHMEEALLAVLTRKPGMIDLEGNGSGSYYLDKINIQDNRNGQPLAQLKAITMDKSPEGDPVPGIYLAFTTELETACQQLQLNPDLFAGHYGPNGVLLARYSYTQRDGVVLSHADDIEELVERIAKKRSVPWQYCLSARDMLYAGTQANQPYQTICRHYHYPDYHTAFTGLLLTNPVDLDAYLRMHLMDKDSYTASVALTTRQAEPLAHLSLIKSDGYPGERHVGMYITFTAPPDAIKNLDNMPALYGHSHKLWTYALYRYNNNGESFAPVTNFFRLLTRCIVPNNAVPKEKGSYSLEFGYKDIDLSPGKDPSAQLILHSADLHYKNLDDAVQALFSIHNQLFSPVHQQAYSFFIPAATIKHTDDGQAVMTKSMTLDNPNHLKNGTDLQLMRDQLTPEVLSSIQKCFQQPGSRALPGTIQLPPVAPDERDRPQQREQGEHLHSQKRRNGL</sequence>
<name>A0A7K1U058_9BACT</name>
<feature type="compositionally biased region" description="Basic and acidic residues" evidence="1">
    <location>
        <begin position="462"/>
        <end position="478"/>
    </location>
</feature>
<dbReference type="AlphaFoldDB" id="A0A7K1U058"/>
<reference evidence="2 3" key="1">
    <citation type="submission" date="2019-12" db="EMBL/GenBank/DDBJ databases">
        <title>Chitinophaga sp. strain ysch24 (GDMCC 1.1355), whole genome shotgun sequence.</title>
        <authorList>
            <person name="Zhang X."/>
        </authorList>
    </citation>
    <scope>NUCLEOTIDE SEQUENCE [LARGE SCALE GENOMIC DNA]</scope>
    <source>
        <strain evidence="3">ysch24</strain>
    </source>
</reference>
<keyword evidence="3" id="KW-1185">Reference proteome</keyword>
<accession>A0A7K1U058</accession>